<proteinExistence type="predicted"/>
<dbReference type="STRING" id="1871336.BBG48_09345"/>
<sequence>MRVAVFATHDSQGIVDEYISFCLKELKNVADDIIVVSNHELSLLQKKKLYMATTIIERDDEGYDVGGYCAAINFLKKKELLSKYDEMIIMNDSVFGPFYPFDEMFNEMDKKPELDFWGITYRGESNFDGSDAIYPRHIQLYFYVIRKRMLHSKIFEEYWNHILDKITDFRSAIINYEFKFTKYFEDNGFIWDVYCKTPEYDTEKIAHNLSPYHYCTAALIREKRCPLMKRKLFTGDFIDSRFTNKSDAKNALKFVMQNTKYDTNLIWKHILRVYPIATVMHSMQMTEIISSDDSIEQNLKLANMIQIIDLSNSKKSQSGNNIYEINNNYVMVLRFNDENDLPYVLSESFKSNIKKNLIKNDVYIGKIIKLFEKEELLGLVIPPIHYFDKILFSIENRTETPTNSSFVNTSDPLCIPVHRINAFICRSELLSQELLNELAGEDGLSIFRYMPYIVQKRNFYTKTVIESNWAVSLVENGKNTLLEIFNSIQIDSDNDYDIDGIKEKIIEYRINAFAAKFKNIYIYGAGGLAVKVAKLINNKEKIKNIIVTDICGNENEVLQIKVVEFNKDLIDGGIIVAVGKKNSEIIKRKLFDSNIDQYIIVE</sequence>
<name>A0A371IKP8_9FIRM</name>
<evidence type="ECO:0000313" key="1">
    <source>
        <dbReference type="EMBL" id="RDY21033.1"/>
    </source>
</evidence>
<dbReference type="RefSeq" id="WP_068912875.1">
    <property type="nucleotide sequence ID" value="NZ_MBEW02000014.1"/>
</dbReference>
<dbReference type="Pfam" id="PF05045">
    <property type="entry name" value="RgpF"/>
    <property type="match status" value="1"/>
</dbReference>
<organism evidence="1 2">
    <name type="scientific">Criibacterium bergeronii</name>
    <dbReference type="NCBI Taxonomy" id="1871336"/>
    <lineage>
        <taxon>Bacteria</taxon>
        <taxon>Bacillati</taxon>
        <taxon>Bacillota</taxon>
        <taxon>Clostridia</taxon>
        <taxon>Peptostreptococcales</taxon>
        <taxon>Filifactoraceae</taxon>
        <taxon>Criibacterium</taxon>
    </lineage>
</organism>
<comment type="caution">
    <text evidence="1">The sequence shown here is derived from an EMBL/GenBank/DDBJ whole genome shotgun (WGS) entry which is preliminary data.</text>
</comment>
<keyword evidence="2" id="KW-1185">Reference proteome</keyword>
<protein>
    <submittedName>
        <fullName evidence="1">Uncharacterized protein</fullName>
    </submittedName>
</protein>
<dbReference type="EMBL" id="MBEW02000014">
    <property type="protein sequence ID" value="RDY21033.1"/>
    <property type="molecule type" value="Genomic_DNA"/>
</dbReference>
<dbReference type="InterPro" id="IPR007739">
    <property type="entry name" value="RgpF"/>
</dbReference>
<accession>A0A371IKP8</accession>
<reference evidence="1 2" key="1">
    <citation type="journal article" date="2016" name="Genome Announc.">
        <title>Draft Genome Sequence of Criibacterium bergeronii gen. nov., sp. nov., Strain CCRI-22567T, Isolated from a Vaginal Sample from a Woman with Bacterial Vaginosis.</title>
        <authorList>
            <person name="Maheux A.F."/>
            <person name="Berube E."/>
            <person name="Boudreau D.K."/>
            <person name="Raymond F."/>
            <person name="Corbeil J."/>
            <person name="Roy P.H."/>
            <person name="Boissinot M."/>
            <person name="Omar R.F."/>
        </authorList>
    </citation>
    <scope>NUCLEOTIDE SEQUENCE [LARGE SCALE GENOMIC DNA]</scope>
    <source>
        <strain evidence="1 2">CCRI-22567</strain>
    </source>
</reference>
<evidence type="ECO:0000313" key="2">
    <source>
        <dbReference type="Proteomes" id="UP000093352"/>
    </source>
</evidence>
<dbReference type="Proteomes" id="UP000093352">
    <property type="component" value="Unassembled WGS sequence"/>
</dbReference>
<dbReference type="AlphaFoldDB" id="A0A371IKP8"/>
<gene>
    <name evidence="1" type="ORF">BBG48_007075</name>
</gene>